<dbReference type="NCBIfam" id="NF001484">
    <property type="entry name" value="PRK00331.1"/>
    <property type="match status" value="1"/>
</dbReference>
<dbReference type="FunFam" id="3.40.50.10490:FF:000001">
    <property type="entry name" value="Glutamine--fructose-6-phosphate aminotransferase [isomerizing]"/>
    <property type="match status" value="1"/>
</dbReference>
<keyword evidence="8" id="KW-0677">Repeat</keyword>
<evidence type="ECO:0000256" key="4">
    <source>
        <dbReference type="ARBA" id="ARBA00016090"/>
    </source>
</evidence>
<dbReference type="PROSITE" id="PS51464">
    <property type="entry name" value="SIS"/>
    <property type="match status" value="2"/>
</dbReference>
<dbReference type="GO" id="GO:0006047">
    <property type="term" value="P:UDP-N-acetylglucosamine metabolic process"/>
    <property type="evidence" value="ECO:0007669"/>
    <property type="project" value="TreeGrafter"/>
</dbReference>
<dbReference type="SUPFAM" id="SSF53697">
    <property type="entry name" value="SIS domain"/>
    <property type="match status" value="1"/>
</dbReference>
<feature type="domain" description="SIS" evidence="12">
    <location>
        <begin position="460"/>
        <end position="601"/>
    </location>
</feature>
<dbReference type="InterPro" id="IPR005855">
    <property type="entry name" value="GFAT"/>
</dbReference>
<feature type="domain" description="SIS" evidence="12">
    <location>
        <begin position="289"/>
        <end position="428"/>
    </location>
</feature>
<comment type="catalytic activity">
    <reaction evidence="1 10">
        <text>D-fructose 6-phosphate + L-glutamine = D-glucosamine 6-phosphate + L-glutamate</text>
        <dbReference type="Rhea" id="RHEA:13237"/>
        <dbReference type="ChEBI" id="CHEBI:29985"/>
        <dbReference type="ChEBI" id="CHEBI:58359"/>
        <dbReference type="ChEBI" id="CHEBI:58725"/>
        <dbReference type="ChEBI" id="CHEBI:61527"/>
        <dbReference type="EC" id="2.6.1.16"/>
    </reaction>
</comment>
<dbReference type="InterPro" id="IPR046348">
    <property type="entry name" value="SIS_dom_sf"/>
</dbReference>
<dbReference type="GO" id="GO:0046349">
    <property type="term" value="P:amino sugar biosynthetic process"/>
    <property type="evidence" value="ECO:0007669"/>
    <property type="project" value="UniProtKB-ARBA"/>
</dbReference>
<evidence type="ECO:0000259" key="11">
    <source>
        <dbReference type="PROSITE" id="PS51278"/>
    </source>
</evidence>
<evidence type="ECO:0000313" key="14">
    <source>
        <dbReference type="Proteomes" id="UP000178264"/>
    </source>
</evidence>
<evidence type="ECO:0000256" key="8">
    <source>
        <dbReference type="ARBA" id="ARBA00022737"/>
    </source>
</evidence>
<dbReference type="GO" id="GO:0005829">
    <property type="term" value="C:cytosol"/>
    <property type="evidence" value="ECO:0007669"/>
    <property type="project" value="TreeGrafter"/>
</dbReference>
<name>A0A1F7VEQ8_9BACT</name>
<feature type="initiator methionine" description="Removed" evidence="10">
    <location>
        <position position="1"/>
    </location>
</feature>
<dbReference type="Proteomes" id="UP000178264">
    <property type="component" value="Unassembled WGS sequence"/>
</dbReference>
<dbReference type="InterPro" id="IPR047084">
    <property type="entry name" value="GFAT_N"/>
</dbReference>
<dbReference type="PANTHER" id="PTHR10937">
    <property type="entry name" value="GLUCOSAMINE--FRUCTOSE-6-PHOSPHATE AMINOTRANSFERASE, ISOMERIZING"/>
    <property type="match status" value="1"/>
</dbReference>
<dbReference type="GO" id="GO:0006487">
    <property type="term" value="P:protein N-linked glycosylation"/>
    <property type="evidence" value="ECO:0007669"/>
    <property type="project" value="TreeGrafter"/>
</dbReference>
<dbReference type="CDD" id="cd05009">
    <property type="entry name" value="SIS_GlmS_GlmD_2"/>
    <property type="match status" value="1"/>
</dbReference>
<sequence length="611" mass="66121">MCGIIGYVGTQRALPVIMEGLKRMEYRGYDSAGVSIMDPVGFFTLKRAGKLAVLEGALEGHSHAGTIGIGHIRWATHGAPTDINAHPHYSCRGDLHLVHNGIIENYRELRDELTALGHTFVSETDTEVLAHLIEQELQPGVPLETATERGLKKVVGAYGLALISAREPEKIIAARLGSPLVLGVVPDGSLIVASDVAAIIAHTRDVVYLQDREMAVLTPKGYAIRTLDAQEVSRPLERVEWDIGSAEKGGHAHFMLKEILEQPDTLNATLLGRIISGEGLVKMGGLETIADRVRNIDRLIIVACGSARHAGMVGEYLIEEYADIPVEVELASEFRYRRFPAGGKTAVLAISQSGETADTLAALHEAKRRGLLTLGLVNVAGSSIARETDAGMYNHVGPEIAVASTKAFTSQLALLVLLAVYLGRQRRLSHALSEELLHGLSQLPLQMGKVMQQAEGIIALAQKYRHAERWLYLGRKYQYPVALEGALKLKEISYCHAEGFAAGEMKHGPIALVDAATPTVVLAPRDSVYEKTISNIEEVRARGGAIIAIANDEETVQRSLVDHAIIVPRTLEALSPLLTVVPLQLFAYGFAVARGLDVDKPRNLAKSVTVE</sequence>
<comment type="function">
    <text evidence="10">Catalyzes the first step in hexosamine metabolism, converting fructose-6P into glucosamine-6P using glutamine as a nitrogen source.</text>
</comment>
<dbReference type="Gene3D" id="3.60.20.10">
    <property type="entry name" value="Glutamine Phosphoribosylpyrophosphate, subunit 1, domain 1"/>
    <property type="match status" value="1"/>
</dbReference>
<dbReference type="GO" id="GO:0005975">
    <property type="term" value="P:carbohydrate metabolic process"/>
    <property type="evidence" value="ECO:0007669"/>
    <property type="project" value="UniProtKB-UniRule"/>
</dbReference>
<evidence type="ECO:0000256" key="1">
    <source>
        <dbReference type="ARBA" id="ARBA00001031"/>
    </source>
</evidence>
<protein>
    <recommendedName>
        <fullName evidence="4 10">Glutamine--fructose-6-phosphate aminotransferase [isomerizing]</fullName>
        <ecNumber evidence="3 10">2.6.1.16</ecNumber>
    </recommendedName>
    <alternativeName>
        <fullName evidence="10">D-fructose-6-phosphate amidotransferase</fullName>
    </alternativeName>
    <alternativeName>
        <fullName evidence="10">GFAT</fullName>
    </alternativeName>
    <alternativeName>
        <fullName evidence="10">Glucosamine-6-phosphate synthase</fullName>
    </alternativeName>
    <alternativeName>
        <fullName evidence="10">Hexosephosphate aminotransferase</fullName>
    </alternativeName>
    <alternativeName>
        <fullName evidence="10">L-glutamine--D-fructose-6-phosphate amidotransferase</fullName>
    </alternativeName>
</protein>
<evidence type="ECO:0000256" key="3">
    <source>
        <dbReference type="ARBA" id="ARBA00012916"/>
    </source>
</evidence>
<dbReference type="EMBL" id="MGER01000028">
    <property type="protein sequence ID" value="OGL88494.1"/>
    <property type="molecule type" value="Genomic_DNA"/>
</dbReference>
<comment type="caution">
    <text evidence="13">The sequence shown here is derived from an EMBL/GenBank/DDBJ whole genome shotgun (WGS) entry which is preliminary data.</text>
</comment>
<dbReference type="EC" id="2.6.1.16" evidence="3 10"/>
<evidence type="ECO:0000259" key="12">
    <source>
        <dbReference type="PROSITE" id="PS51464"/>
    </source>
</evidence>
<dbReference type="PROSITE" id="PS51278">
    <property type="entry name" value="GATASE_TYPE_2"/>
    <property type="match status" value="1"/>
</dbReference>
<comment type="subcellular location">
    <subcellularLocation>
        <location evidence="2 10">Cytoplasm</location>
    </subcellularLocation>
</comment>
<accession>A0A1F7VEQ8</accession>
<comment type="subunit">
    <text evidence="10">Homodimer.</text>
</comment>
<dbReference type="InterPro" id="IPR017932">
    <property type="entry name" value="GATase_2_dom"/>
</dbReference>
<dbReference type="CDD" id="cd05008">
    <property type="entry name" value="SIS_GlmS_GlmD_1"/>
    <property type="match status" value="1"/>
</dbReference>
<dbReference type="InterPro" id="IPR001347">
    <property type="entry name" value="SIS_dom"/>
</dbReference>
<keyword evidence="6 10" id="KW-0032">Aminotransferase</keyword>
<keyword evidence="5 10" id="KW-0963">Cytoplasm</keyword>
<dbReference type="NCBIfam" id="TIGR01135">
    <property type="entry name" value="glmS"/>
    <property type="match status" value="1"/>
</dbReference>
<dbReference type="HAMAP" id="MF_00164">
    <property type="entry name" value="GlmS"/>
    <property type="match status" value="1"/>
</dbReference>
<dbReference type="InterPro" id="IPR035466">
    <property type="entry name" value="GlmS/AgaS_SIS"/>
</dbReference>
<evidence type="ECO:0000256" key="7">
    <source>
        <dbReference type="ARBA" id="ARBA00022679"/>
    </source>
</evidence>
<evidence type="ECO:0000313" key="13">
    <source>
        <dbReference type="EMBL" id="OGL88494.1"/>
    </source>
</evidence>
<evidence type="ECO:0000256" key="6">
    <source>
        <dbReference type="ARBA" id="ARBA00022576"/>
    </source>
</evidence>
<organism evidence="13 14">
    <name type="scientific">Candidatus Uhrbacteria bacterium RIFCSPLOWO2_02_FULL_49_11</name>
    <dbReference type="NCBI Taxonomy" id="1802409"/>
    <lineage>
        <taxon>Bacteria</taxon>
        <taxon>Candidatus Uhriibacteriota</taxon>
    </lineage>
</organism>
<dbReference type="AlphaFoldDB" id="A0A1F7VEQ8"/>
<dbReference type="Gene3D" id="3.40.50.10490">
    <property type="entry name" value="Glucose-6-phosphate isomerase like protein, domain 1"/>
    <property type="match status" value="2"/>
</dbReference>
<dbReference type="FunFam" id="3.40.50.10490:FF:000002">
    <property type="entry name" value="Glutamine--fructose-6-phosphate aminotransferase [isomerizing]"/>
    <property type="match status" value="1"/>
</dbReference>
<feature type="active site" description="Nucleophile; for GATase activity" evidence="10">
    <location>
        <position position="2"/>
    </location>
</feature>
<evidence type="ECO:0000256" key="5">
    <source>
        <dbReference type="ARBA" id="ARBA00022490"/>
    </source>
</evidence>
<evidence type="ECO:0000256" key="2">
    <source>
        <dbReference type="ARBA" id="ARBA00004496"/>
    </source>
</evidence>
<evidence type="ECO:0000256" key="9">
    <source>
        <dbReference type="ARBA" id="ARBA00022962"/>
    </source>
</evidence>
<dbReference type="GO" id="GO:0004360">
    <property type="term" value="F:glutamine-fructose-6-phosphate transaminase (isomerizing) activity"/>
    <property type="evidence" value="ECO:0007669"/>
    <property type="project" value="UniProtKB-UniRule"/>
</dbReference>
<dbReference type="InterPro" id="IPR035490">
    <property type="entry name" value="GlmS/FrlB_SIS"/>
</dbReference>
<dbReference type="Pfam" id="PF13522">
    <property type="entry name" value="GATase_6"/>
    <property type="match status" value="1"/>
</dbReference>
<feature type="active site" description="For Fru-6P isomerization activity" evidence="10">
    <location>
        <position position="606"/>
    </location>
</feature>
<dbReference type="GO" id="GO:0006002">
    <property type="term" value="P:fructose 6-phosphate metabolic process"/>
    <property type="evidence" value="ECO:0007669"/>
    <property type="project" value="TreeGrafter"/>
</dbReference>
<keyword evidence="7 10" id="KW-0808">Transferase</keyword>
<dbReference type="InterPro" id="IPR029055">
    <property type="entry name" value="Ntn_hydrolases_N"/>
</dbReference>
<dbReference type="SUPFAM" id="SSF56235">
    <property type="entry name" value="N-terminal nucleophile aminohydrolases (Ntn hydrolases)"/>
    <property type="match status" value="1"/>
</dbReference>
<dbReference type="PANTHER" id="PTHR10937:SF0">
    <property type="entry name" value="GLUTAMINE--FRUCTOSE-6-PHOSPHATE TRANSAMINASE (ISOMERIZING)"/>
    <property type="match status" value="1"/>
</dbReference>
<gene>
    <name evidence="10" type="primary">glmS</name>
    <name evidence="13" type="ORF">A3I42_00095</name>
</gene>
<dbReference type="CDD" id="cd00714">
    <property type="entry name" value="GFAT"/>
    <property type="match status" value="1"/>
</dbReference>
<keyword evidence="9" id="KW-0315">Glutamine amidotransferase</keyword>
<feature type="domain" description="Glutamine amidotransferase type-2" evidence="11">
    <location>
        <begin position="2"/>
        <end position="220"/>
    </location>
</feature>
<dbReference type="GO" id="GO:0097367">
    <property type="term" value="F:carbohydrate derivative binding"/>
    <property type="evidence" value="ECO:0007669"/>
    <property type="project" value="InterPro"/>
</dbReference>
<evidence type="ECO:0000256" key="10">
    <source>
        <dbReference type="HAMAP-Rule" id="MF_00164"/>
    </source>
</evidence>
<dbReference type="FunFam" id="3.60.20.10:FF:000006">
    <property type="entry name" value="Glutamine--fructose-6-phosphate aminotransferase [isomerizing]"/>
    <property type="match status" value="1"/>
</dbReference>
<dbReference type="Pfam" id="PF01380">
    <property type="entry name" value="SIS"/>
    <property type="match status" value="2"/>
</dbReference>
<reference evidence="13 14" key="1">
    <citation type="journal article" date="2016" name="Nat. Commun.">
        <title>Thousands of microbial genomes shed light on interconnected biogeochemical processes in an aquifer system.</title>
        <authorList>
            <person name="Anantharaman K."/>
            <person name="Brown C.T."/>
            <person name="Hug L.A."/>
            <person name="Sharon I."/>
            <person name="Castelle C.J."/>
            <person name="Probst A.J."/>
            <person name="Thomas B.C."/>
            <person name="Singh A."/>
            <person name="Wilkins M.J."/>
            <person name="Karaoz U."/>
            <person name="Brodie E.L."/>
            <person name="Williams K.H."/>
            <person name="Hubbard S.S."/>
            <person name="Banfield J.F."/>
        </authorList>
    </citation>
    <scope>NUCLEOTIDE SEQUENCE [LARGE SCALE GENOMIC DNA]</scope>
</reference>
<proteinExistence type="inferred from homology"/>